<feature type="repeat" description="ANK" evidence="2">
    <location>
        <begin position="937"/>
        <end position="969"/>
    </location>
</feature>
<dbReference type="KEGG" id="ptkz:JDV02_008778"/>
<feature type="region of interest" description="Disordered" evidence="3">
    <location>
        <begin position="844"/>
        <end position="864"/>
    </location>
</feature>
<evidence type="ECO:0000313" key="6">
    <source>
        <dbReference type="Proteomes" id="UP000829364"/>
    </source>
</evidence>
<reference evidence="5" key="1">
    <citation type="submission" date="2021-11" db="EMBL/GenBank/DDBJ databases">
        <title>Purpureocillium_takamizusanense_genome.</title>
        <authorList>
            <person name="Nguyen N.-H."/>
        </authorList>
    </citation>
    <scope>NUCLEOTIDE SEQUENCE</scope>
    <source>
        <strain evidence="5">PT3</strain>
    </source>
</reference>
<dbReference type="SMART" id="SM00248">
    <property type="entry name" value="ANK"/>
    <property type="match status" value="4"/>
</dbReference>
<evidence type="ECO:0000256" key="3">
    <source>
        <dbReference type="SAM" id="MobiDB-lite"/>
    </source>
</evidence>
<evidence type="ECO:0000256" key="2">
    <source>
        <dbReference type="PROSITE-ProRule" id="PRU00023"/>
    </source>
</evidence>
<dbReference type="SUPFAM" id="SSF52540">
    <property type="entry name" value="P-loop containing nucleoside triphosphate hydrolases"/>
    <property type="match status" value="1"/>
</dbReference>
<protein>
    <recommendedName>
        <fullName evidence="4">Nephrocystin 3-like N-terminal domain-containing protein</fullName>
    </recommendedName>
</protein>
<proteinExistence type="predicted"/>
<sequence length="1120" mass="125413">MDPWSISTGLAGFVSLGLRASRLLIEYYGNYKDQDADIAQTVTRLTDLSTTLEDLRAALRCSSGKRDAEREVRAVITKMIESCDGPIRELRQQLDRFREHRDGGIWDKTVLGARRLAYPFKKSTLTKLQRNIADVNSRVSFALQVLQQHAIEGARKELKETEKILAVVWSTQVSLVMTLWLKAPDPTAFYSQTIKKKQPGTGLWFVRRWEFRGWLAEPNSFLWLYGFAGTGKSLLCCTAIESAFRYRGSRKSVGMAFYFFSFADPDKQTVSGMLRSLVLQLTNQQDSTLLEQLYANHRDAVPPNEALLTCLKGLVRSFEDVYIFLDALDECPHDYRHPRDSQRDELLEAITAMREWGVSGLHLLATSRDSAEIREVLGPMVNEGVSMKNPSVDKDIGRFIEMQLCQRRRLRKWTEHHELIKSELTQRAQGVFRWVDCQFGALESCLTLAQLKETLSTLPSTLSETYERVLAGIPDQHIKHAKRILHILYYAFHSLRVRDVALFAAVEVSSDNAAFNPEDQLHMELIQSICPSFIEVSERWGCPFQDATMRIAHASVQEYLVSKDIGTWSKRAECFRLNDDTAHAGLACMCLAHLLSDSHIEASKPQDKVCGDCADEPGTSLEAPESFSLYWQPDRVGKALLQTSFWQGTEKDPWVGLIDPMPLLRSRRQLDWEALMREVDSAGQEEACEGNKEPEAFMTTRLSQLEPPRSQDLGLKALAGRVVQGTDGPVACMPPAPSSMGPNFVFEEEDSSAVHPKDSEAWSGDARCRVLEYARILWIKHYDKVVDPAEKRLAEKLAMRLFRDREKFVRYEMRNTYGSQLYVAAARGLGFLVAGLLDDPSWRDDGGHGRADSHPPRPADVANERHDRKVRAALDDHYNAQAWPPGLDGTWFPEWFGSSTRPYIASGGTALHAAAWAGHLDIVALLLDHGADVNVHCGQTALQAAAWAGRRDVTALLLDRGAEINLSTRGCGSALHAAAMHGYSLLVELFLDRGADVDFQCREHGTALHAALVSCRNLCVESLCPWSEGDFFIHNELDESPRPGQEPRLVVVALLLGRGARVDVWSRHYGTALQMAKGLGCRNMVELLLGRDADVNKSTLEGAKDGTVQRTTALSEPRCA</sequence>
<feature type="repeat" description="ANK" evidence="2">
    <location>
        <begin position="906"/>
        <end position="938"/>
    </location>
</feature>
<dbReference type="PROSITE" id="PS50297">
    <property type="entry name" value="ANK_REP_REGION"/>
    <property type="match status" value="3"/>
</dbReference>
<dbReference type="PROSITE" id="PS50088">
    <property type="entry name" value="ANK_REPEAT"/>
    <property type="match status" value="3"/>
</dbReference>
<dbReference type="OrthoDB" id="194358at2759"/>
<name>A0A9Q8QQI8_9HYPO</name>
<gene>
    <name evidence="5" type="ORF">JDV02_008778</name>
</gene>
<dbReference type="Pfam" id="PF12796">
    <property type="entry name" value="Ank_2"/>
    <property type="match status" value="1"/>
</dbReference>
<dbReference type="GeneID" id="72070723"/>
<evidence type="ECO:0000313" key="5">
    <source>
        <dbReference type="EMBL" id="UNI22934.1"/>
    </source>
</evidence>
<evidence type="ECO:0000256" key="1">
    <source>
        <dbReference type="ARBA" id="ARBA00022737"/>
    </source>
</evidence>
<dbReference type="Pfam" id="PF24883">
    <property type="entry name" value="NPHP3_N"/>
    <property type="match status" value="1"/>
</dbReference>
<dbReference type="Proteomes" id="UP000829364">
    <property type="component" value="Chromosome 8"/>
</dbReference>
<keyword evidence="1" id="KW-0677">Repeat</keyword>
<keyword evidence="2" id="KW-0040">ANK repeat</keyword>
<accession>A0A9Q8QQI8</accession>
<dbReference type="SUPFAM" id="SSF48403">
    <property type="entry name" value="Ankyrin repeat"/>
    <property type="match status" value="1"/>
</dbReference>
<dbReference type="InterPro" id="IPR002110">
    <property type="entry name" value="Ankyrin_rpt"/>
</dbReference>
<dbReference type="EMBL" id="CP086361">
    <property type="protein sequence ID" value="UNI22934.1"/>
    <property type="molecule type" value="Genomic_DNA"/>
</dbReference>
<keyword evidence="6" id="KW-1185">Reference proteome</keyword>
<dbReference type="PANTHER" id="PTHR10039">
    <property type="entry name" value="AMELOGENIN"/>
    <property type="match status" value="1"/>
</dbReference>
<dbReference type="Pfam" id="PF00023">
    <property type="entry name" value="Ank"/>
    <property type="match status" value="1"/>
</dbReference>
<dbReference type="AlphaFoldDB" id="A0A9Q8QQI8"/>
<dbReference type="InterPro" id="IPR036770">
    <property type="entry name" value="Ankyrin_rpt-contain_sf"/>
</dbReference>
<feature type="repeat" description="ANK" evidence="2">
    <location>
        <begin position="973"/>
        <end position="1002"/>
    </location>
</feature>
<dbReference type="PRINTS" id="PR01415">
    <property type="entry name" value="ANKYRIN"/>
</dbReference>
<feature type="domain" description="Nephrocystin 3-like N-terminal" evidence="4">
    <location>
        <begin position="200"/>
        <end position="368"/>
    </location>
</feature>
<dbReference type="PANTHER" id="PTHR10039:SF16">
    <property type="entry name" value="GPI INOSITOL-DEACYLASE"/>
    <property type="match status" value="1"/>
</dbReference>
<evidence type="ECO:0000259" key="4">
    <source>
        <dbReference type="Pfam" id="PF24883"/>
    </source>
</evidence>
<dbReference type="InterPro" id="IPR056884">
    <property type="entry name" value="NPHP3-like_N"/>
</dbReference>
<dbReference type="InterPro" id="IPR027417">
    <property type="entry name" value="P-loop_NTPase"/>
</dbReference>
<organism evidence="5 6">
    <name type="scientific">Purpureocillium takamizusanense</name>
    <dbReference type="NCBI Taxonomy" id="2060973"/>
    <lineage>
        <taxon>Eukaryota</taxon>
        <taxon>Fungi</taxon>
        <taxon>Dikarya</taxon>
        <taxon>Ascomycota</taxon>
        <taxon>Pezizomycotina</taxon>
        <taxon>Sordariomycetes</taxon>
        <taxon>Hypocreomycetidae</taxon>
        <taxon>Hypocreales</taxon>
        <taxon>Ophiocordycipitaceae</taxon>
        <taxon>Purpureocillium</taxon>
    </lineage>
</organism>
<dbReference type="Gene3D" id="1.25.40.20">
    <property type="entry name" value="Ankyrin repeat-containing domain"/>
    <property type="match status" value="2"/>
</dbReference>
<dbReference type="Gene3D" id="3.40.50.300">
    <property type="entry name" value="P-loop containing nucleotide triphosphate hydrolases"/>
    <property type="match status" value="1"/>
</dbReference>
<dbReference type="RefSeq" id="XP_047846415.1">
    <property type="nucleotide sequence ID" value="XM_047990408.1"/>
</dbReference>